<name>A0A8H6SSQ0_MYCCL</name>
<accession>A0A8H6SSQ0</accession>
<dbReference type="EMBL" id="JACAZE010000010">
    <property type="protein sequence ID" value="KAF7305375.1"/>
    <property type="molecule type" value="Genomic_DNA"/>
</dbReference>
<dbReference type="GO" id="GO:0008270">
    <property type="term" value="F:zinc ion binding"/>
    <property type="evidence" value="ECO:0007669"/>
    <property type="project" value="UniProtKB-KW"/>
</dbReference>
<reference evidence="6" key="1">
    <citation type="submission" date="2020-05" db="EMBL/GenBank/DDBJ databases">
        <title>Mycena genomes resolve the evolution of fungal bioluminescence.</title>
        <authorList>
            <person name="Tsai I.J."/>
        </authorList>
    </citation>
    <scope>NUCLEOTIDE SEQUENCE</scope>
    <source>
        <strain evidence="6">110903Hualien_Pintung</strain>
    </source>
</reference>
<protein>
    <submittedName>
        <fullName evidence="6">MYND-type domain-containing protein</fullName>
    </submittedName>
</protein>
<dbReference type="Gene3D" id="6.10.140.2220">
    <property type="match status" value="1"/>
</dbReference>
<dbReference type="SUPFAM" id="SSF144232">
    <property type="entry name" value="HIT/MYND zinc finger-like"/>
    <property type="match status" value="1"/>
</dbReference>
<evidence type="ECO:0000313" key="7">
    <source>
        <dbReference type="Proteomes" id="UP000613580"/>
    </source>
</evidence>
<sequence length="445" mass="49931">MLTRDAILELLRSMGIDLPRKTKLPDTELDKRLSKALDSAQYLTRVVPDPPLSPSVYPSWFADRTNSKLVDGVRRHNVGEATIFAQGNGNPFPLGANAFWDLRQTIMGIGDACDTRLANGDMYPLTVSNEEDTSGIAMRVVDVRRVDKNTPILLLLYHHDVRNNVSKDTIAWMRDNIDNERSMVKVTATLKEQELLLRLLQQNSKRIAKSYRAKRRSTESSFTLSFLLPVGPLTARDTAKYNTNNGCTVCGEPAKSKCSRCGAVRYCDAVCQKDDWKAHKALCSKLQGAKWQSLPFNGPSPLRGMYAFTVNKFDIVQHQDIEKRKVEAIGASGEPTEPPENTHGASPFIIKVQLSSPSAQGPAHQLFNDPATRTMPEASSMLIYDQRRTFEVNVWAQNDPVSFRAVADVVRNKGDRGIKTFCWAVRSGEWTMDVCLDQLPEWQNW</sequence>
<keyword evidence="1" id="KW-0479">Metal-binding</keyword>
<evidence type="ECO:0000256" key="4">
    <source>
        <dbReference type="PROSITE-ProRule" id="PRU00134"/>
    </source>
</evidence>
<keyword evidence="7" id="KW-1185">Reference proteome</keyword>
<evidence type="ECO:0000256" key="2">
    <source>
        <dbReference type="ARBA" id="ARBA00022771"/>
    </source>
</evidence>
<dbReference type="PROSITE" id="PS01360">
    <property type="entry name" value="ZF_MYND_1"/>
    <property type="match status" value="1"/>
</dbReference>
<evidence type="ECO:0000256" key="1">
    <source>
        <dbReference type="ARBA" id="ARBA00022723"/>
    </source>
</evidence>
<dbReference type="InterPro" id="IPR024119">
    <property type="entry name" value="TF_DEAF-1"/>
</dbReference>
<feature type="domain" description="MYND-type" evidence="5">
    <location>
        <begin position="247"/>
        <end position="283"/>
    </location>
</feature>
<gene>
    <name evidence="6" type="ORF">HMN09_00789700</name>
</gene>
<evidence type="ECO:0000259" key="5">
    <source>
        <dbReference type="PROSITE" id="PS50865"/>
    </source>
</evidence>
<dbReference type="PROSITE" id="PS50865">
    <property type="entry name" value="ZF_MYND_2"/>
    <property type="match status" value="1"/>
</dbReference>
<dbReference type="GO" id="GO:0000981">
    <property type="term" value="F:DNA-binding transcription factor activity, RNA polymerase II-specific"/>
    <property type="evidence" value="ECO:0007669"/>
    <property type="project" value="TreeGrafter"/>
</dbReference>
<dbReference type="AlphaFoldDB" id="A0A8H6SSQ0"/>
<organism evidence="6 7">
    <name type="scientific">Mycena chlorophos</name>
    <name type="common">Agaric fungus</name>
    <name type="synonym">Agaricus chlorophos</name>
    <dbReference type="NCBI Taxonomy" id="658473"/>
    <lineage>
        <taxon>Eukaryota</taxon>
        <taxon>Fungi</taxon>
        <taxon>Dikarya</taxon>
        <taxon>Basidiomycota</taxon>
        <taxon>Agaricomycotina</taxon>
        <taxon>Agaricomycetes</taxon>
        <taxon>Agaricomycetidae</taxon>
        <taxon>Agaricales</taxon>
        <taxon>Marasmiineae</taxon>
        <taxon>Mycenaceae</taxon>
        <taxon>Mycena</taxon>
    </lineage>
</organism>
<evidence type="ECO:0000313" key="6">
    <source>
        <dbReference type="EMBL" id="KAF7305375.1"/>
    </source>
</evidence>
<comment type="caution">
    <text evidence="6">The sequence shown here is derived from an EMBL/GenBank/DDBJ whole genome shotgun (WGS) entry which is preliminary data.</text>
</comment>
<dbReference type="PANTHER" id="PTHR10237:SF14">
    <property type="entry name" value="MYND-TYPE DOMAIN-CONTAINING PROTEIN"/>
    <property type="match status" value="1"/>
</dbReference>
<dbReference type="GO" id="GO:0005634">
    <property type="term" value="C:nucleus"/>
    <property type="evidence" value="ECO:0007669"/>
    <property type="project" value="TreeGrafter"/>
</dbReference>
<keyword evidence="2 4" id="KW-0863">Zinc-finger</keyword>
<dbReference type="Pfam" id="PF01753">
    <property type="entry name" value="zf-MYND"/>
    <property type="match status" value="1"/>
</dbReference>
<evidence type="ECO:0000256" key="3">
    <source>
        <dbReference type="ARBA" id="ARBA00022833"/>
    </source>
</evidence>
<dbReference type="Proteomes" id="UP000613580">
    <property type="component" value="Unassembled WGS sequence"/>
</dbReference>
<proteinExistence type="predicted"/>
<dbReference type="InterPro" id="IPR002893">
    <property type="entry name" value="Znf_MYND"/>
</dbReference>
<keyword evidence="3" id="KW-0862">Zinc</keyword>
<dbReference type="CDD" id="cd23024">
    <property type="entry name" value="zf-HIT_ZNHIT2-3"/>
    <property type="match status" value="1"/>
</dbReference>
<dbReference type="OrthoDB" id="341421at2759"/>
<dbReference type="PANTHER" id="PTHR10237">
    <property type="entry name" value="DEFORMED EPIDERMAL AUTOREGULATORY FACTOR 1 HOMOLOG SUPPRESSIN"/>
    <property type="match status" value="1"/>
</dbReference>